<keyword evidence="3 11" id="KW-0813">Transport</keyword>
<keyword evidence="5" id="KW-0677">Repeat</keyword>
<sequence length="434" mass="48167">MAGMSGMGPEVYFGPRYPKGWEGVEVTYSQQAGAPPRSCPPFASFPTSRRINQLSSPIDEGNTKKYISAGLRFVSVAAEHLLTYPFVVLRRQCQVHHCSRYYHLLPFSFVPVIVRLHQRQGISCLWKGIGSVLIVRGITLFVEDVLSKLTPLPKEVTWNSSLKTWGQHILLKCISLAIVTPLYSASLVETVQSKIASDDPSPLALFVEAFDRFLAWGCPYKGRMLPFWALVVPTVLFGAIKHYFSMVVREVAIRIIHLNQKIEQRKRSSLSNELPAEQSVQDIEVTASVIALISSDAVFYPLETIIHRIHLQGTRTIIDNLDNGFAVIPILTNYGGVFDCYATTVSEEGTLGLYKGFGALIFQFMTHWAILKVSKFVMINIADAFAPPLPPLPLKTPSKQPPAPCGDFEPVPSTSGCQSLRPPRSTTEGYRLLS</sequence>
<evidence type="ECO:0000256" key="6">
    <source>
        <dbReference type="ARBA" id="ARBA00022787"/>
    </source>
</evidence>
<accession>A0A9N9ZXR5</accession>
<dbReference type="Gene3D" id="1.50.40.10">
    <property type="entry name" value="Mitochondrial carrier domain"/>
    <property type="match status" value="1"/>
</dbReference>
<dbReference type="EMBL" id="OU963862">
    <property type="protein sequence ID" value="CAH0381707.1"/>
    <property type="molecule type" value="Genomic_DNA"/>
</dbReference>
<dbReference type="SUPFAM" id="SSF103506">
    <property type="entry name" value="Mitochondrial carrier"/>
    <property type="match status" value="1"/>
</dbReference>
<dbReference type="GO" id="GO:0090149">
    <property type="term" value="P:mitochondrial membrane fission"/>
    <property type="evidence" value="ECO:0007669"/>
    <property type="project" value="InterPro"/>
</dbReference>
<evidence type="ECO:0000256" key="4">
    <source>
        <dbReference type="ARBA" id="ARBA00022692"/>
    </source>
</evidence>
<reference evidence="13" key="1">
    <citation type="submission" date="2021-12" db="EMBL/GenBank/DDBJ databases">
        <authorList>
            <person name="King R."/>
        </authorList>
    </citation>
    <scope>NUCLEOTIDE SEQUENCE</scope>
</reference>
<keyword evidence="9 10" id="KW-0472">Membrane</keyword>
<dbReference type="GO" id="GO:0005741">
    <property type="term" value="C:mitochondrial outer membrane"/>
    <property type="evidence" value="ECO:0007669"/>
    <property type="project" value="UniProtKB-SubCell"/>
</dbReference>
<evidence type="ECO:0000256" key="12">
    <source>
        <dbReference type="SAM" id="MobiDB-lite"/>
    </source>
</evidence>
<dbReference type="Pfam" id="PF00153">
    <property type="entry name" value="Mito_carr"/>
    <property type="match status" value="1"/>
</dbReference>
<dbReference type="PANTHER" id="PTHR21252:SF2">
    <property type="entry name" value="MITOCHONDRIAL OUTER MEMBRANE PROTEIN SLC25A46"/>
    <property type="match status" value="1"/>
</dbReference>
<dbReference type="PROSITE" id="PS50920">
    <property type="entry name" value="SOLCAR"/>
    <property type="match status" value="1"/>
</dbReference>
<keyword evidence="14" id="KW-1185">Reference proteome</keyword>
<dbReference type="KEGG" id="btab:109039718"/>
<evidence type="ECO:0000256" key="8">
    <source>
        <dbReference type="ARBA" id="ARBA00023128"/>
    </source>
</evidence>
<dbReference type="InterPro" id="IPR039158">
    <property type="entry name" value="SLC25A46"/>
</dbReference>
<gene>
    <name evidence="13" type="ORF">BEMITA_LOCUS1327</name>
</gene>
<evidence type="ECO:0000256" key="1">
    <source>
        <dbReference type="ARBA" id="ARBA00004374"/>
    </source>
</evidence>
<evidence type="ECO:0000256" key="3">
    <source>
        <dbReference type="ARBA" id="ARBA00022448"/>
    </source>
</evidence>
<comment type="similarity">
    <text evidence="2 11">Belongs to the mitochondrial carrier (TC 2.A.29) family.</text>
</comment>
<evidence type="ECO:0000313" key="13">
    <source>
        <dbReference type="EMBL" id="CAH0381707.1"/>
    </source>
</evidence>
<feature type="compositionally biased region" description="Pro residues" evidence="12">
    <location>
        <begin position="393"/>
        <end position="404"/>
    </location>
</feature>
<organism evidence="13 14">
    <name type="scientific">Bemisia tabaci</name>
    <name type="common">Sweetpotato whitefly</name>
    <name type="synonym">Aleurodes tabaci</name>
    <dbReference type="NCBI Taxonomy" id="7038"/>
    <lineage>
        <taxon>Eukaryota</taxon>
        <taxon>Metazoa</taxon>
        <taxon>Ecdysozoa</taxon>
        <taxon>Arthropoda</taxon>
        <taxon>Hexapoda</taxon>
        <taxon>Insecta</taxon>
        <taxon>Pterygota</taxon>
        <taxon>Neoptera</taxon>
        <taxon>Paraneoptera</taxon>
        <taxon>Hemiptera</taxon>
        <taxon>Sternorrhyncha</taxon>
        <taxon>Aleyrodoidea</taxon>
        <taxon>Aleyrodidae</taxon>
        <taxon>Aleyrodinae</taxon>
        <taxon>Bemisia</taxon>
    </lineage>
</organism>
<feature type="compositionally biased region" description="Polar residues" evidence="12">
    <location>
        <begin position="412"/>
        <end position="428"/>
    </location>
</feature>
<keyword evidence="7" id="KW-1133">Transmembrane helix</keyword>
<dbReference type="InterPro" id="IPR023395">
    <property type="entry name" value="MCP_dom_sf"/>
</dbReference>
<evidence type="ECO:0000256" key="9">
    <source>
        <dbReference type="ARBA" id="ARBA00023136"/>
    </source>
</evidence>
<evidence type="ECO:0008006" key="15">
    <source>
        <dbReference type="Google" id="ProtNLM"/>
    </source>
</evidence>
<dbReference type="Proteomes" id="UP001152759">
    <property type="component" value="Chromosome 1"/>
</dbReference>
<evidence type="ECO:0000313" key="14">
    <source>
        <dbReference type="Proteomes" id="UP001152759"/>
    </source>
</evidence>
<keyword evidence="6" id="KW-1000">Mitochondrion outer membrane</keyword>
<keyword evidence="4 10" id="KW-0812">Transmembrane</keyword>
<evidence type="ECO:0000256" key="11">
    <source>
        <dbReference type="RuleBase" id="RU000488"/>
    </source>
</evidence>
<dbReference type="PANTHER" id="PTHR21252">
    <property type="entry name" value="TB1 PROTEIN-RELATED"/>
    <property type="match status" value="1"/>
</dbReference>
<evidence type="ECO:0000256" key="2">
    <source>
        <dbReference type="ARBA" id="ARBA00006375"/>
    </source>
</evidence>
<protein>
    <recommendedName>
        <fullName evidence="15">Solute carrier family 25 member 46</fullName>
    </recommendedName>
</protein>
<proteinExistence type="inferred from homology"/>
<feature type="repeat" description="Solcar" evidence="10">
    <location>
        <begin position="279"/>
        <end position="385"/>
    </location>
</feature>
<dbReference type="AlphaFoldDB" id="A0A9N9ZXR5"/>
<evidence type="ECO:0000256" key="5">
    <source>
        <dbReference type="ARBA" id="ARBA00022737"/>
    </source>
</evidence>
<comment type="subcellular location">
    <subcellularLocation>
        <location evidence="1">Mitochondrion outer membrane</location>
        <topology evidence="1">Multi-pass membrane protein</topology>
    </subcellularLocation>
</comment>
<feature type="region of interest" description="Disordered" evidence="12">
    <location>
        <begin position="393"/>
        <end position="434"/>
    </location>
</feature>
<keyword evidence="8" id="KW-0496">Mitochondrion</keyword>
<evidence type="ECO:0000256" key="7">
    <source>
        <dbReference type="ARBA" id="ARBA00022989"/>
    </source>
</evidence>
<evidence type="ECO:0000256" key="10">
    <source>
        <dbReference type="PROSITE-ProRule" id="PRU00282"/>
    </source>
</evidence>
<name>A0A9N9ZXR5_BEMTA</name>
<dbReference type="InterPro" id="IPR018108">
    <property type="entry name" value="MCP_transmembrane"/>
</dbReference>